<sequence>MRRVAFIFVPWPIGAERSDSALKAGLQIKENQGFDMKFMSFHGDRIRARMRPAAFAAVLASSFASGATFAATPVDAQPEAPEADLAIQAKPTDMWTGIWTRQSLLGDMGGIRPWLGKYGATLQITETSEYLANLRGGLNRGGAYDGLTTATLTVDTQKAIGLPGGTFNVSALQIHGTNLSARNLGTLNTASGIEAQGTTRLWELWYQQSFLDKRVDVKIGQQSLDQEFMVSTYANTFVNTMFGWPALPSYDLPNGGPAYPLAGLGVRVRAQITPKLTALAGVFDGDPLGNNPNNLSGTNFNLHNGTLYIGELQYALNQPSDGEMDTGRSNGLPGTYKIGVWYHNGRFADQNVGTDGLSLSDPASNGNAQQHHGDYSFYAVADQMIWRPDPTGPRSLGVFARVMGAPGDRNLVSLAANAGIVLKAPFEGRDNDSVGLAVTYIQVGSHVTDLDRAARSFATGPYGVRTRETTVEATYQYQVNPWWVIAADAQYTFNAGAGQNPSDATQPLRNTFVLGARTTITF</sequence>
<dbReference type="Pfam" id="PF04966">
    <property type="entry name" value="OprB"/>
    <property type="match status" value="1"/>
</dbReference>
<reference evidence="3 4" key="1">
    <citation type="journal article" date="2017" name="Genome Announc.">
        <title>Complete Genome Sequence of Burkholderia stabilis FERMP-21014.</title>
        <authorList>
            <person name="Konishi K."/>
            <person name="Kumagai T."/>
            <person name="Sakasegawa S."/>
            <person name="Tamura T."/>
        </authorList>
    </citation>
    <scope>NUCLEOTIDE SEQUENCE [LARGE SCALE GENOMIC DNA]</scope>
    <source>
        <strain evidence="3 4">FERMP-21014</strain>
    </source>
</reference>
<dbReference type="PANTHER" id="PTHR37944">
    <property type="entry name" value="PORIN B"/>
    <property type="match status" value="1"/>
</dbReference>
<dbReference type="InterPro" id="IPR052932">
    <property type="entry name" value="OprB_Porin"/>
</dbReference>
<dbReference type="GO" id="GO:0008643">
    <property type="term" value="P:carbohydrate transport"/>
    <property type="evidence" value="ECO:0007669"/>
    <property type="project" value="InterPro"/>
</dbReference>
<dbReference type="Gene3D" id="2.40.160.180">
    <property type="entry name" value="Carbohydrate-selective porin OprB"/>
    <property type="match status" value="1"/>
</dbReference>
<evidence type="ECO:0000256" key="1">
    <source>
        <dbReference type="ARBA" id="ARBA00008769"/>
    </source>
</evidence>
<evidence type="ECO:0000313" key="4">
    <source>
        <dbReference type="Proteomes" id="UP000218432"/>
    </source>
</evidence>
<dbReference type="AlphaFoldDB" id="A0A1Y1BLJ9"/>
<dbReference type="PANTHER" id="PTHR37944:SF1">
    <property type="entry name" value="PORIN B"/>
    <property type="match status" value="1"/>
</dbReference>
<name>A0A1Y1BLJ9_9BURK</name>
<gene>
    <name evidence="3" type="ORF">BSFP_028110</name>
</gene>
<evidence type="ECO:0000313" key="3">
    <source>
        <dbReference type="EMBL" id="BAX59966.1"/>
    </source>
</evidence>
<dbReference type="EMBL" id="AP018111">
    <property type="protein sequence ID" value="BAX59966.1"/>
    <property type="molecule type" value="Genomic_DNA"/>
</dbReference>
<dbReference type="InterPro" id="IPR007049">
    <property type="entry name" value="Carb-sel_porin_OprB"/>
</dbReference>
<dbReference type="GO" id="GO:0015288">
    <property type="term" value="F:porin activity"/>
    <property type="evidence" value="ECO:0007669"/>
    <property type="project" value="InterPro"/>
</dbReference>
<evidence type="ECO:0000256" key="2">
    <source>
        <dbReference type="RuleBase" id="RU363072"/>
    </source>
</evidence>
<dbReference type="GO" id="GO:0016020">
    <property type="term" value="C:membrane"/>
    <property type="evidence" value="ECO:0007669"/>
    <property type="project" value="InterPro"/>
</dbReference>
<dbReference type="Proteomes" id="UP000218432">
    <property type="component" value="Chromosome 1"/>
</dbReference>
<proteinExistence type="inferred from homology"/>
<comment type="similarity">
    <text evidence="1 2">Belongs to the OprB family.</text>
</comment>
<organism evidence="3 4">
    <name type="scientific">Burkholderia stabilis</name>
    <dbReference type="NCBI Taxonomy" id="95485"/>
    <lineage>
        <taxon>Bacteria</taxon>
        <taxon>Pseudomonadati</taxon>
        <taxon>Pseudomonadota</taxon>
        <taxon>Betaproteobacteria</taxon>
        <taxon>Burkholderiales</taxon>
        <taxon>Burkholderiaceae</taxon>
        <taxon>Burkholderia</taxon>
        <taxon>Burkholderia cepacia complex</taxon>
    </lineage>
</organism>
<dbReference type="InterPro" id="IPR038673">
    <property type="entry name" value="OprB_sf"/>
</dbReference>
<protein>
    <submittedName>
        <fullName evidence="3">Porin</fullName>
    </submittedName>
</protein>
<accession>A0A1Y1BLJ9</accession>